<dbReference type="HAMAP" id="MF_01217">
    <property type="entry name" value="Acyl_carrier"/>
    <property type="match status" value="1"/>
</dbReference>
<keyword evidence="3" id="KW-0276">Fatty acid metabolism</keyword>
<evidence type="ECO:0000256" key="2">
    <source>
        <dbReference type="ARBA" id="ARBA00022553"/>
    </source>
</evidence>
<comment type="similarity">
    <text evidence="3">Belongs to the acyl carrier protein (ACP) family.</text>
</comment>
<evidence type="ECO:0000313" key="6">
    <source>
        <dbReference type="Proteomes" id="UP000430368"/>
    </source>
</evidence>
<protein>
    <recommendedName>
        <fullName evidence="3">Acyl carrier protein</fullName>
        <shortName evidence="3">ACP</shortName>
    </recommendedName>
</protein>
<comment type="PTM">
    <text evidence="3">4'-phosphopantetheine is transferred from CoA to a specific serine of apo-ACP by AcpS. This modification is essential for activity because fatty acids are bound in thioester linkage to the sulfhydryl of the prosthetic group.</text>
</comment>
<dbReference type="RefSeq" id="WP_160030989.1">
    <property type="nucleotide sequence ID" value="NZ_CP041764.1"/>
</dbReference>
<feature type="domain" description="Carrier" evidence="4">
    <location>
        <begin position="2"/>
        <end position="77"/>
    </location>
</feature>
<gene>
    <name evidence="3" type="primary">acpP</name>
    <name evidence="5" type="ORF">FO014_21555</name>
</gene>
<name>A0ABX6GT12_9GAMM</name>
<dbReference type="EMBL" id="CP041764">
    <property type="protein sequence ID" value="QHA89365.1"/>
    <property type="molecule type" value="Genomic_DNA"/>
</dbReference>
<evidence type="ECO:0000259" key="4">
    <source>
        <dbReference type="PROSITE" id="PS50075"/>
    </source>
</evidence>
<dbReference type="PROSITE" id="PS50075">
    <property type="entry name" value="CARRIER"/>
    <property type="match status" value="1"/>
</dbReference>
<keyword evidence="6" id="KW-1185">Reference proteome</keyword>
<feature type="modified residue" description="O-(pantetheine 4'-phosphoryl)serine" evidence="3">
    <location>
        <position position="37"/>
    </location>
</feature>
<comment type="pathway">
    <text evidence="3">Lipid metabolism; fatty acid biosynthesis.</text>
</comment>
<comment type="function">
    <text evidence="3">Carrier of the growing fatty acid chain in fatty acid biosynthesis.</text>
</comment>
<evidence type="ECO:0000256" key="3">
    <source>
        <dbReference type="HAMAP-Rule" id="MF_01217"/>
    </source>
</evidence>
<keyword evidence="3" id="KW-0963">Cytoplasm</keyword>
<comment type="subcellular location">
    <subcellularLocation>
        <location evidence="3">Cytoplasm</location>
    </subcellularLocation>
</comment>
<dbReference type="Pfam" id="PF00550">
    <property type="entry name" value="PP-binding"/>
    <property type="match status" value="1"/>
</dbReference>
<dbReference type="SUPFAM" id="SSF47336">
    <property type="entry name" value="ACP-like"/>
    <property type="match status" value="1"/>
</dbReference>
<reference evidence="5 6" key="1">
    <citation type="submission" date="2019-07" db="EMBL/GenBank/DDBJ databases">
        <title>Serratia dokdonensis sp. nov., an elicitor of systemic resistance in Nicotiana Tabacum.</title>
        <authorList>
            <person name="Son J.-S."/>
            <person name="Hwang Y.-J."/>
            <person name="Lee S.-Y."/>
            <person name="Ghim S.-Y."/>
        </authorList>
    </citation>
    <scope>NUCLEOTIDE SEQUENCE [LARGE SCALE GENOMIC DNA]</scope>
    <source>
        <strain evidence="5 6">KUDC3025</strain>
    </source>
</reference>
<accession>A0ABX6GT12</accession>
<dbReference type="Proteomes" id="UP000430368">
    <property type="component" value="Chromosome"/>
</dbReference>
<dbReference type="PANTHER" id="PTHR20863">
    <property type="entry name" value="ACYL CARRIER PROTEIN"/>
    <property type="match status" value="1"/>
</dbReference>
<organism evidence="5 6">
    <name type="scientific">Serratia rhizosphaerae</name>
    <dbReference type="NCBI Taxonomy" id="2597702"/>
    <lineage>
        <taxon>Bacteria</taxon>
        <taxon>Pseudomonadati</taxon>
        <taxon>Pseudomonadota</taxon>
        <taxon>Gammaproteobacteria</taxon>
        <taxon>Enterobacterales</taxon>
        <taxon>Yersiniaceae</taxon>
        <taxon>Serratia</taxon>
    </lineage>
</organism>
<keyword evidence="3" id="KW-0275">Fatty acid biosynthesis</keyword>
<dbReference type="Gene3D" id="1.10.1200.10">
    <property type="entry name" value="ACP-like"/>
    <property type="match status" value="1"/>
</dbReference>
<dbReference type="InterPro" id="IPR036736">
    <property type="entry name" value="ACP-like_sf"/>
</dbReference>
<sequence>METIGQRVLGALAKLQGINKSNMSIDADFFFDLEMDSLDRVEALTLLEQEFGMTIPLADAAKFSRVRDVVDYLTPHLGGA</sequence>
<evidence type="ECO:0000313" key="5">
    <source>
        <dbReference type="EMBL" id="QHA89365.1"/>
    </source>
</evidence>
<keyword evidence="1 3" id="KW-0596">Phosphopantetheine</keyword>
<keyword evidence="3" id="KW-0444">Lipid biosynthesis</keyword>
<keyword evidence="2 3" id="KW-0597">Phosphoprotein</keyword>
<evidence type="ECO:0000256" key="1">
    <source>
        <dbReference type="ARBA" id="ARBA00022450"/>
    </source>
</evidence>
<keyword evidence="3" id="KW-0443">Lipid metabolism</keyword>
<dbReference type="InterPro" id="IPR009081">
    <property type="entry name" value="PP-bd_ACP"/>
</dbReference>
<dbReference type="PANTHER" id="PTHR20863:SF76">
    <property type="entry name" value="CARRIER DOMAIN-CONTAINING PROTEIN"/>
    <property type="match status" value="1"/>
</dbReference>
<proteinExistence type="inferred from homology"/>
<dbReference type="InterPro" id="IPR003231">
    <property type="entry name" value="ACP"/>
</dbReference>